<gene>
    <name evidence="2" type="ORF">SAMN05414137_1611</name>
</gene>
<reference evidence="3" key="1">
    <citation type="submission" date="2016-10" db="EMBL/GenBank/DDBJ databases">
        <authorList>
            <person name="Varghese N."/>
        </authorList>
    </citation>
    <scope>NUCLEOTIDE SEQUENCE [LARGE SCALE GENOMIC DNA]</scope>
    <source>
        <strain evidence="3">DSM 45096 / BCRC 16803 / CGMCC 4.1857 / CIP 109030 / JCM 12277 / KCTC 19219 / NBRC 100920 / 33214</strain>
    </source>
</reference>
<keyword evidence="1" id="KW-0472">Membrane</keyword>
<proteinExistence type="predicted"/>
<evidence type="ECO:0000256" key="1">
    <source>
        <dbReference type="SAM" id="Phobius"/>
    </source>
</evidence>
<protein>
    <submittedName>
        <fullName evidence="2">Uncharacterized protein</fullName>
    </submittedName>
</protein>
<dbReference type="AlphaFoldDB" id="A0A1H8BBP4"/>
<evidence type="ECO:0000313" key="3">
    <source>
        <dbReference type="Proteomes" id="UP000183015"/>
    </source>
</evidence>
<dbReference type="EMBL" id="FOAZ01000061">
    <property type="protein sequence ID" value="SEM80242.1"/>
    <property type="molecule type" value="Genomic_DNA"/>
</dbReference>
<sequence>MIEVPGGYGTSAEVAVVDPALSVREQSAVADLLEGYPDLVAARGLEPVSGLGHGFLGKAVAVAAAGGVVTALVAWAKSTSVSAPRPGSITEEVTRILDWVQTIGSTALIGGAGVALLLGVLRYIDTRNLRAVTRLAREHAVRSDTLAAPAARLLKRAQAAAAAIRESRMHSTDLAGLRHRTEEHLPAELWEIARTLREYSSLAQSNSGGEGEDRVADLRKSERSALATVLTSTERRVEALELYARRCAEADRRYEALAAVEELEARGERVMELLARTAADDVAAEDSRRLADQAAAAGEALSEALDQAKDAAVIALPERDSA</sequence>
<feature type="transmembrane region" description="Helical" evidence="1">
    <location>
        <begin position="96"/>
        <end position="121"/>
    </location>
</feature>
<keyword evidence="3" id="KW-1185">Reference proteome</keyword>
<dbReference type="Proteomes" id="UP000183015">
    <property type="component" value="Unassembled WGS sequence"/>
</dbReference>
<accession>A0A1H8BBP4</accession>
<evidence type="ECO:0000313" key="2">
    <source>
        <dbReference type="EMBL" id="SEM80242.1"/>
    </source>
</evidence>
<feature type="transmembrane region" description="Helical" evidence="1">
    <location>
        <begin position="55"/>
        <end position="76"/>
    </location>
</feature>
<keyword evidence="1" id="KW-1133">Transmembrane helix</keyword>
<keyword evidence="1" id="KW-0812">Transmembrane</keyword>
<dbReference type="RefSeq" id="WP_042449641.1">
    <property type="nucleotide sequence ID" value="NZ_BBPN01000016.1"/>
</dbReference>
<organism evidence="2 3">
    <name type="scientific">Streptacidiphilus jiangxiensis</name>
    <dbReference type="NCBI Taxonomy" id="235985"/>
    <lineage>
        <taxon>Bacteria</taxon>
        <taxon>Bacillati</taxon>
        <taxon>Actinomycetota</taxon>
        <taxon>Actinomycetes</taxon>
        <taxon>Kitasatosporales</taxon>
        <taxon>Streptomycetaceae</taxon>
        <taxon>Streptacidiphilus</taxon>
    </lineage>
</organism>
<name>A0A1H8BBP4_STRJI</name>